<dbReference type="GO" id="GO:0003735">
    <property type="term" value="F:structural constituent of ribosome"/>
    <property type="evidence" value="ECO:0007669"/>
    <property type="project" value="InterPro"/>
</dbReference>
<proteinExistence type="inferred from homology"/>
<evidence type="ECO:0000313" key="5">
    <source>
        <dbReference type="EMBL" id="KFX52926.1"/>
    </source>
</evidence>
<keyword evidence="3" id="KW-0687">Ribonucleoprotein</keyword>
<dbReference type="Pfam" id="PF00338">
    <property type="entry name" value="Ribosomal_S10"/>
    <property type="match status" value="1"/>
</dbReference>
<dbReference type="PANTHER" id="PTHR11700">
    <property type="entry name" value="30S RIBOSOMAL PROTEIN S10 FAMILY MEMBER"/>
    <property type="match status" value="1"/>
</dbReference>
<dbReference type="GO" id="GO:1990904">
    <property type="term" value="C:ribonucleoprotein complex"/>
    <property type="evidence" value="ECO:0007669"/>
    <property type="project" value="UniProtKB-KW"/>
</dbReference>
<accession>A0A093W239</accession>
<dbReference type="EMBL" id="JPOX01000002">
    <property type="protein sequence ID" value="KFX52926.1"/>
    <property type="molecule type" value="Genomic_DNA"/>
</dbReference>
<dbReference type="PROSITE" id="PS00361">
    <property type="entry name" value="RIBOSOMAL_S10"/>
    <property type="match status" value="1"/>
</dbReference>
<dbReference type="EMBL" id="JPOX01000002">
    <property type="protein sequence ID" value="KFX52925.1"/>
    <property type="molecule type" value="Genomic_DNA"/>
</dbReference>
<evidence type="ECO:0000259" key="4">
    <source>
        <dbReference type="SMART" id="SM01403"/>
    </source>
</evidence>
<gene>
    <name evidence="5" type="ORF">GQ26_0023110</name>
</gene>
<feature type="domain" description="Small ribosomal subunit protein uS10" evidence="4">
    <location>
        <begin position="20"/>
        <end position="97"/>
    </location>
</feature>
<dbReference type="GO" id="GO:0005840">
    <property type="term" value="C:ribosome"/>
    <property type="evidence" value="ECO:0007669"/>
    <property type="project" value="UniProtKB-KW"/>
</dbReference>
<comment type="similarity">
    <text evidence="1">Belongs to the universal ribosomal protein uS10 family.</text>
</comment>
<evidence type="ECO:0000256" key="2">
    <source>
        <dbReference type="ARBA" id="ARBA00022980"/>
    </source>
</evidence>
<sequence length="100" mass="11065">MSFQKPEKDFGEGPKIHKIRITLSSRKVASLEKVCQELIERAKSKSLTVKGPVRLPTKTLKISTQLIIRLCCSLHAPTETVKQIIINIEAGVEVEVTIAA</sequence>
<dbReference type="AlphaFoldDB" id="A0A093W239"/>
<dbReference type="GO" id="GO:0003723">
    <property type="term" value="F:RNA binding"/>
    <property type="evidence" value="ECO:0007669"/>
    <property type="project" value="InterPro"/>
</dbReference>
<organism evidence="5">
    <name type="scientific">Talaromyces marneffei PM1</name>
    <dbReference type="NCBI Taxonomy" id="1077442"/>
    <lineage>
        <taxon>Eukaryota</taxon>
        <taxon>Fungi</taxon>
        <taxon>Dikarya</taxon>
        <taxon>Ascomycota</taxon>
        <taxon>Pezizomycotina</taxon>
        <taxon>Eurotiomycetes</taxon>
        <taxon>Eurotiomycetidae</taxon>
        <taxon>Eurotiales</taxon>
        <taxon>Trichocomaceae</taxon>
        <taxon>Talaromyces</taxon>
        <taxon>Talaromyces sect. Talaromyces</taxon>
    </lineage>
</organism>
<dbReference type="InterPro" id="IPR036838">
    <property type="entry name" value="Ribosomal_uS10_dom_sf"/>
</dbReference>
<name>A0A093W239_TALMA</name>
<protein>
    <submittedName>
        <fullName evidence="5">40S ribosomal protein S20</fullName>
    </submittedName>
</protein>
<evidence type="ECO:0000256" key="1">
    <source>
        <dbReference type="ARBA" id="ARBA00007102"/>
    </source>
</evidence>
<evidence type="ECO:0000256" key="3">
    <source>
        <dbReference type="ARBA" id="ARBA00023274"/>
    </source>
</evidence>
<dbReference type="HOGENOM" id="CLU_122625_0_0_1"/>
<dbReference type="Gene3D" id="3.30.70.600">
    <property type="entry name" value="Ribosomal protein S10 domain"/>
    <property type="match status" value="1"/>
</dbReference>
<comment type="caution">
    <text evidence="5">The sequence shown here is derived from an EMBL/GenBank/DDBJ whole genome shotgun (WGS) entry which is preliminary data.</text>
</comment>
<dbReference type="SMART" id="SM01403">
    <property type="entry name" value="Ribosomal_S10"/>
    <property type="match status" value="1"/>
</dbReference>
<dbReference type="InterPro" id="IPR001848">
    <property type="entry name" value="Ribosomal_uS10"/>
</dbReference>
<dbReference type="InterPro" id="IPR018268">
    <property type="entry name" value="Ribosomal_uS10_CS"/>
</dbReference>
<reference evidence="5" key="1">
    <citation type="journal article" date="2014" name="PLoS Genet.">
        <title>Signature Gene Expression Reveals Novel Clues to the Molecular Mechanisms of Dimorphic Transition in Penicillium marneffei.</title>
        <authorList>
            <person name="Yang E."/>
            <person name="Wang G."/>
            <person name="Cai J."/>
            <person name="Woo P.C."/>
            <person name="Lau S.K."/>
            <person name="Yuen K.-Y."/>
            <person name="Chow W.-N."/>
            <person name="Lin X."/>
        </authorList>
    </citation>
    <scope>NUCLEOTIDE SEQUENCE [LARGE SCALE GENOMIC DNA]</scope>
    <source>
        <strain evidence="5">PM1</strain>
    </source>
</reference>
<dbReference type="GO" id="GO:0006412">
    <property type="term" value="P:translation"/>
    <property type="evidence" value="ECO:0007669"/>
    <property type="project" value="InterPro"/>
</dbReference>
<dbReference type="SUPFAM" id="SSF54999">
    <property type="entry name" value="Ribosomal protein S10"/>
    <property type="match status" value="1"/>
</dbReference>
<keyword evidence="2 5" id="KW-0689">Ribosomal protein</keyword>
<dbReference type="InterPro" id="IPR027486">
    <property type="entry name" value="Ribosomal_uS10_dom"/>
</dbReference>